<comment type="catalytic activity">
    <reaction evidence="3">
        <text>a phosphate monoester + H2O = an alcohol + phosphate</text>
        <dbReference type="Rhea" id="RHEA:15017"/>
        <dbReference type="ChEBI" id="CHEBI:15377"/>
        <dbReference type="ChEBI" id="CHEBI:30879"/>
        <dbReference type="ChEBI" id="CHEBI:43474"/>
        <dbReference type="ChEBI" id="CHEBI:67140"/>
        <dbReference type="EC" id="3.1.3.2"/>
    </reaction>
</comment>
<keyword evidence="2" id="KW-0325">Glycoprotein</keyword>
<dbReference type="EMBL" id="JACVVK020000092">
    <property type="protein sequence ID" value="KAK7493513.1"/>
    <property type="molecule type" value="Genomic_DNA"/>
</dbReference>
<evidence type="ECO:0000259" key="7">
    <source>
        <dbReference type="Pfam" id="PF16656"/>
    </source>
</evidence>
<dbReference type="InterPro" id="IPR025733">
    <property type="entry name" value="PAPs_C"/>
</dbReference>
<reference evidence="8 9" key="1">
    <citation type="journal article" date="2023" name="Sci. Data">
        <title>Genome assembly of the Korean intertidal mud-creeper Batillaria attramentaria.</title>
        <authorList>
            <person name="Patra A.K."/>
            <person name="Ho P.T."/>
            <person name="Jun S."/>
            <person name="Lee S.J."/>
            <person name="Kim Y."/>
            <person name="Won Y.J."/>
        </authorList>
    </citation>
    <scope>NUCLEOTIDE SEQUENCE [LARGE SCALE GENOMIC DNA]</scope>
    <source>
        <strain evidence="8">Wonlab-2016</strain>
    </source>
</reference>
<dbReference type="PANTHER" id="PTHR45867">
    <property type="entry name" value="PURPLE ACID PHOSPHATASE"/>
    <property type="match status" value="1"/>
</dbReference>
<dbReference type="SUPFAM" id="SSF49363">
    <property type="entry name" value="Purple acid phosphatase, N-terminal domain"/>
    <property type="match status" value="1"/>
</dbReference>
<feature type="domain" description="Calcineurin-like phosphoesterase" evidence="5">
    <location>
        <begin position="217"/>
        <end position="424"/>
    </location>
</feature>
<proteinExistence type="inferred from homology"/>
<evidence type="ECO:0000256" key="1">
    <source>
        <dbReference type="ARBA" id="ARBA00022729"/>
    </source>
</evidence>
<dbReference type="Pfam" id="PF14008">
    <property type="entry name" value="Metallophos_C"/>
    <property type="match status" value="1"/>
</dbReference>
<dbReference type="InterPro" id="IPR008963">
    <property type="entry name" value="Purple_acid_Pase-like_N"/>
</dbReference>
<evidence type="ECO:0000259" key="5">
    <source>
        <dbReference type="Pfam" id="PF00149"/>
    </source>
</evidence>
<dbReference type="EC" id="3.1.3.2" evidence="3"/>
<evidence type="ECO:0000256" key="4">
    <source>
        <dbReference type="SAM" id="MobiDB-lite"/>
    </source>
</evidence>
<dbReference type="CDD" id="cd00839">
    <property type="entry name" value="MPP_PAPs"/>
    <property type="match status" value="1"/>
</dbReference>
<dbReference type="GO" id="GO:0003993">
    <property type="term" value="F:acid phosphatase activity"/>
    <property type="evidence" value="ECO:0007669"/>
    <property type="project" value="UniProtKB-EC"/>
</dbReference>
<evidence type="ECO:0000256" key="3">
    <source>
        <dbReference type="RuleBase" id="RU361203"/>
    </source>
</evidence>
<comment type="caution">
    <text evidence="8">The sequence shown here is derived from an EMBL/GenBank/DDBJ whole genome shotgun (WGS) entry which is preliminary data.</text>
</comment>
<dbReference type="Pfam" id="PF00149">
    <property type="entry name" value="Metallophos"/>
    <property type="match status" value="1"/>
</dbReference>
<feature type="domain" description="Purple acid phosphatase C-terminal" evidence="6">
    <location>
        <begin position="449"/>
        <end position="510"/>
    </location>
</feature>
<name>A0ABD0L2F9_9CAEN</name>
<feature type="compositionally biased region" description="Polar residues" evidence="4">
    <location>
        <begin position="16"/>
        <end position="29"/>
    </location>
</feature>
<dbReference type="PANTHER" id="PTHR45867:SF3">
    <property type="entry name" value="ACID PHOSPHATASE TYPE 7"/>
    <property type="match status" value="1"/>
</dbReference>
<protein>
    <recommendedName>
        <fullName evidence="3">Purple acid phosphatase</fullName>
        <ecNumber evidence="3">3.1.3.2</ecNumber>
    </recommendedName>
</protein>
<dbReference type="Gene3D" id="2.60.40.380">
    <property type="entry name" value="Purple acid phosphatase-like, N-terminal"/>
    <property type="match status" value="1"/>
</dbReference>
<dbReference type="Proteomes" id="UP001519460">
    <property type="component" value="Unassembled WGS sequence"/>
</dbReference>
<dbReference type="InterPro" id="IPR004843">
    <property type="entry name" value="Calcineurin-like_PHP"/>
</dbReference>
<dbReference type="InterPro" id="IPR015914">
    <property type="entry name" value="PAPs_N"/>
</dbReference>
<keyword evidence="1" id="KW-0732">Signal</keyword>
<dbReference type="InterPro" id="IPR029052">
    <property type="entry name" value="Metallo-depent_PP-like"/>
</dbReference>
<gene>
    <name evidence="8" type="ORF">BaRGS_00015224</name>
</gene>
<evidence type="ECO:0000313" key="8">
    <source>
        <dbReference type="EMBL" id="KAK7493513.1"/>
    </source>
</evidence>
<dbReference type="Pfam" id="PF16656">
    <property type="entry name" value="Pur_ac_phosph_N"/>
    <property type="match status" value="1"/>
</dbReference>
<comment type="similarity">
    <text evidence="3">Belongs to the metallophosphoesterase superfamily. Purple acid phosphatase family.</text>
</comment>
<keyword evidence="3" id="KW-0378">Hydrolase</keyword>
<feature type="non-terminal residue" evidence="8">
    <location>
        <position position="1"/>
    </location>
</feature>
<dbReference type="AlphaFoldDB" id="A0ABD0L2F9"/>
<feature type="domain" description="Purple acid phosphatase N-terminal" evidence="7">
    <location>
        <begin position="112"/>
        <end position="206"/>
    </location>
</feature>
<evidence type="ECO:0000259" key="6">
    <source>
        <dbReference type="Pfam" id="PF14008"/>
    </source>
</evidence>
<evidence type="ECO:0000313" key="9">
    <source>
        <dbReference type="Proteomes" id="UP001519460"/>
    </source>
</evidence>
<feature type="compositionally biased region" description="Polar residues" evidence="4">
    <location>
        <begin position="36"/>
        <end position="47"/>
    </location>
</feature>
<evidence type="ECO:0000256" key="2">
    <source>
        <dbReference type="ARBA" id="ARBA00023180"/>
    </source>
</evidence>
<keyword evidence="9" id="KW-1185">Reference proteome</keyword>
<accession>A0ABD0L2F9</accession>
<dbReference type="InterPro" id="IPR041792">
    <property type="entry name" value="MPP_PAP"/>
</dbReference>
<feature type="region of interest" description="Disordered" evidence="4">
    <location>
        <begin position="1"/>
        <end position="47"/>
    </location>
</feature>
<organism evidence="8 9">
    <name type="scientific">Batillaria attramentaria</name>
    <dbReference type="NCBI Taxonomy" id="370345"/>
    <lineage>
        <taxon>Eukaryota</taxon>
        <taxon>Metazoa</taxon>
        <taxon>Spiralia</taxon>
        <taxon>Lophotrochozoa</taxon>
        <taxon>Mollusca</taxon>
        <taxon>Gastropoda</taxon>
        <taxon>Caenogastropoda</taxon>
        <taxon>Sorbeoconcha</taxon>
        <taxon>Cerithioidea</taxon>
        <taxon>Batillariidae</taxon>
        <taxon>Batillaria</taxon>
    </lineage>
</organism>
<dbReference type="Gene3D" id="3.60.21.10">
    <property type="match status" value="1"/>
</dbReference>
<dbReference type="SUPFAM" id="SSF56300">
    <property type="entry name" value="Metallo-dependent phosphatases"/>
    <property type="match status" value="1"/>
</dbReference>
<sequence length="564" mass="64287">RWLIGRGMPPSRRGTARSQPPVTRVSVSCGTDEVESPQSGAGSSTRLSGRKLTAARNYYITGVVDDPVGDCYRFAEMARMTEVLVIFAVLASSSGLPALHSKAQYPPIFTQPEQIHIAYAGEDDPTQMYVVWSTMNDTKTSTVRYFPVGSTNTLVAQGYSRKFVDGGFLQRVQYVHRVKLTGLTPGQQYKYVCGSDQGWSEMFSFTAMKAGSDWSPRFAIYGDMGNINAQSIPRLQLETENGMYDAVLHVGDFAYDMDTDNGQVGDQFMRQIEPIAAYVPYMTCPGNHEFKYNFSNYKNRFAMPGDEIGDSMYFSFNMGPAHIISFSSEYYFYLRYGFIQPVKQFRWLERDLREANKPENRAKHPWIITMAHRPMYCSNTGKDDCTKHESIIRTGVPYFHILGLEDLFYKYGVDLQLWAHEHSYERLWPVYNRQVYNGSFEEPYTNPGAPVHIITGSAGCQENHTTFDNVTEAWSAFRSDDYGYTRMTIHNATHLYMEQVSDDQGGKIVDKFWLKKDKHGSYPKRKGAPSIKQDLPPVKKIKYAVNKHMLSNIVQMEMKDTNEL</sequence>